<dbReference type="AlphaFoldDB" id="A0A0B5IIC5"/>
<dbReference type="InterPro" id="IPR015915">
    <property type="entry name" value="Kelch-typ_b-propeller"/>
</dbReference>
<dbReference type="Gene3D" id="2.120.10.80">
    <property type="entry name" value="Kelch-type beta propeller"/>
    <property type="match status" value="2"/>
</dbReference>
<reference evidence="3 4" key="1">
    <citation type="submission" date="2014-12" db="EMBL/GenBank/DDBJ databases">
        <title>Complete genome sequence of Streptomyces vietnamensis strain GIMV4.0001, a genetic manipulable producer of the benzoisochromanequinone antibiotic granaticin.</title>
        <authorList>
            <person name="Deng M.R."/>
            <person name="Guo J."/>
            <person name="Ma L.Y."/>
            <person name="Feng G.D."/>
            <person name="Mo C.Y."/>
            <person name="Zhu H.H."/>
        </authorList>
    </citation>
    <scope>NUCLEOTIDE SEQUENCE [LARGE SCALE GENOMIC DNA]</scope>
    <source>
        <strain evidence="4">GIMV4.0001</strain>
    </source>
</reference>
<gene>
    <name evidence="3" type="ORF">SVTN_37460</name>
</gene>
<proteinExistence type="predicted"/>
<dbReference type="EMBL" id="CP010407">
    <property type="protein sequence ID" value="AJF70242.1"/>
    <property type="molecule type" value="Genomic_DNA"/>
</dbReference>
<name>A0A0B5IIC5_9ACTN</name>
<keyword evidence="1" id="KW-0880">Kelch repeat</keyword>
<dbReference type="SUPFAM" id="SSF117281">
    <property type="entry name" value="Kelch motif"/>
    <property type="match status" value="2"/>
</dbReference>
<evidence type="ECO:0000256" key="2">
    <source>
        <dbReference type="ARBA" id="ARBA00022737"/>
    </source>
</evidence>
<evidence type="ECO:0000256" key="1">
    <source>
        <dbReference type="ARBA" id="ARBA00022441"/>
    </source>
</evidence>
<keyword evidence="2" id="KW-0677">Repeat</keyword>
<dbReference type="InterPro" id="IPR037293">
    <property type="entry name" value="Gal_Oxidase_central_sf"/>
</dbReference>
<dbReference type="KEGG" id="svt:SVTN_37460"/>
<dbReference type="PANTHER" id="PTHR46344:SF27">
    <property type="entry name" value="KELCH REPEAT SUPERFAMILY PROTEIN"/>
    <property type="match status" value="1"/>
</dbReference>
<dbReference type="Gene3D" id="2.130.10.80">
    <property type="entry name" value="Galactose oxidase/kelch, beta-propeller"/>
    <property type="match status" value="2"/>
</dbReference>
<dbReference type="SMART" id="SM00612">
    <property type="entry name" value="Kelch"/>
    <property type="match status" value="5"/>
</dbReference>
<dbReference type="PANTHER" id="PTHR46344">
    <property type="entry name" value="OS02G0202900 PROTEIN"/>
    <property type="match status" value="1"/>
</dbReference>
<evidence type="ECO:0008006" key="5">
    <source>
        <dbReference type="Google" id="ProtNLM"/>
    </source>
</evidence>
<dbReference type="Proteomes" id="UP000031774">
    <property type="component" value="Chromosome"/>
</dbReference>
<evidence type="ECO:0000313" key="4">
    <source>
        <dbReference type="Proteomes" id="UP000031774"/>
    </source>
</evidence>
<keyword evidence="4" id="KW-1185">Reference proteome</keyword>
<organism evidence="3 4">
    <name type="scientific">Streptomyces vietnamensis</name>
    <dbReference type="NCBI Taxonomy" id="362257"/>
    <lineage>
        <taxon>Bacteria</taxon>
        <taxon>Bacillati</taxon>
        <taxon>Actinomycetota</taxon>
        <taxon>Actinomycetes</taxon>
        <taxon>Kitasatosporales</taxon>
        <taxon>Streptomycetaceae</taxon>
        <taxon>Streptomyces</taxon>
    </lineage>
</organism>
<accession>A0A0B5IIC5</accession>
<dbReference type="InterPro" id="IPR006652">
    <property type="entry name" value="Kelch_1"/>
</dbReference>
<sequence>MPGAWAATGSLPFAGFWGQPADAAVLLGDGRVLLAGGEDGRRTPTDATALYDPGAGTWTAAAPMWTPRRLHTVTPLADGRVLAVGGIGHAPDGPAEGLATAEVHDPATGRWTPTGALRQARFSHSATRLPDGRVLVAGGATARPGPTPYTLRTAELYDPVTGQWTLARPMTDARFGHPAVLLGDGRVLLVGGVLAVGRGRYGALGYCETYDPATGLWAPTGTLAGARKGHQATLLPDGTVLVTGGDMRGFRPDDWAFDPYSQWVTERFDPGSGTWSTDTDMPWGRSHHRAVPLPSGQVLVIGGTDDISLAVGYQNAMVYDPVARTWSTEFGTVEGRWAPAAVALGDGRVLAVGGLTRSGPAAPVLGEDEVTATAEIYTPASTR</sequence>
<dbReference type="Pfam" id="PF01344">
    <property type="entry name" value="Kelch_1"/>
    <property type="match status" value="1"/>
</dbReference>
<protein>
    <recommendedName>
        <fullName evidence="5">Kelch-like protein 17</fullName>
    </recommendedName>
</protein>
<evidence type="ECO:0000313" key="3">
    <source>
        <dbReference type="EMBL" id="AJF70242.1"/>
    </source>
</evidence>
<dbReference type="STRING" id="362257.SVTN_37460"/>
<dbReference type="HOGENOM" id="CLU_004253_10_7_11"/>